<dbReference type="PANTHER" id="PTHR37542:SF1">
    <property type="entry name" value="PRION-INHIBITION AND PROPAGATION HELO DOMAIN-CONTAINING PROTEIN"/>
    <property type="match status" value="1"/>
</dbReference>
<sequence>MDPIGVSFGAASLLFQVFAGCVKAYQLISEASDFEKDYQFIRIRFKTEQYRLLDFASVAQLTEKDETLIINPSNRTILLDVLDQQSKMIMRFGHLDDRLRPLAKPLVEAIPSESDADCKQPKSRDPLASRFPHTNPMLRKALDFAKESTKYPSRLRWVVFDRAKVEELLSRLVASNNFLQELLNTHQLQTLRQIEVQTVYQIMQLNNRLDQVYEIVQAGLLPITPEGGQRLGRNGIMSGGFGQTSPLPKTSESSLVSKLVELGQFKAIAAAADEGGLTQASRMNLRLGSDNHNDRPLELKEDDIIIDDNDHDNDTTEVRVPGWYHPEGATRSRVWIEWKRIDPRHIYNADDGPDPDTLRRFQTLVRLLRKHDQVRHFGAPPCLGYYLHSASPSGIRYGLVFQTPPDTDPHTPPTSLRDILQDTTFIPSLAARVTLMHSIVQAVEKLHSVNWLHKGLCSSNIIFFVPESPTSTCEEKLSNPYLTGFDYSRPDGALSMSSSAPLTTTDDLYRHPGVQGGPREGSRRLGYRKRHDIYSLGVILVEVAHWKPIEEVLGIPDRNKVRVKDVIGARGKLLGRENLDRMRFLAGCKVTDAVVACLMGMGAFGLREADSEDEGEVAARLQGGFYAKVVRPLGEVGV</sequence>
<dbReference type="Gene3D" id="1.10.510.10">
    <property type="entry name" value="Transferase(Phosphotransferase) domain 1"/>
    <property type="match status" value="1"/>
</dbReference>
<name>A0AA39TM18_9PEZI</name>
<dbReference type="Pfam" id="PF14479">
    <property type="entry name" value="HeLo"/>
    <property type="match status" value="1"/>
</dbReference>
<keyword evidence="3" id="KW-0640">Prion</keyword>
<dbReference type="InterPro" id="IPR011009">
    <property type="entry name" value="Kinase-like_dom_sf"/>
</dbReference>
<protein>
    <submittedName>
        <fullName evidence="3">Prion-inhibition and propagation-domain-containing protein</fullName>
    </submittedName>
</protein>
<evidence type="ECO:0000259" key="2">
    <source>
        <dbReference type="Pfam" id="PF14479"/>
    </source>
</evidence>
<evidence type="ECO:0000256" key="1">
    <source>
        <dbReference type="SAM" id="SignalP"/>
    </source>
</evidence>
<reference evidence="3" key="1">
    <citation type="submission" date="2023-06" db="EMBL/GenBank/DDBJ databases">
        <title>Genome-scale phylogeny and comparative genomics of the fungal order Sordariales.</title>
        <authorList>
            <consortium name="Lawrence Berkeley National Laboratory"/>
            <person name="Hensen N."/>
            <person name="Bonometti L."/>
            <person name="Westerberg I."/>
            <person name="Brannstrom I.O."/>
            <person name="Guillou S."/>
            <person name="Cros-Aarteil S."/>
            <person name="Calhoun S."/>
            <person name="Haridas S."/>
            <person name="Kuo A."/>
            <person name="Mondo S."/>
            <person name="Pangilinan J."/>
            <person name="Riley R."/>
            <person name="Labutti K."/>
            <person name="Andreopoulos B."/>
            <person name="Lipzen A."/>
            <person name="Chen C."/>
            <person name="Yanf M."/>
            <person name="Daum C."/>
            <person name="Ng V."/>
            <person name="Clum A."/>
            <person name="Steindorff A."/>
            <person name="Ohm R."/>
            <person name="Martin F."/>
            <person name="Silar P."/>
            <person name="Natvig D."/>
            <person name="Lalanne C."/>
            <person name="Gautier V."/>
            <person name="Ament-Velasquez S.L."/>
            <person name="Kruys A."/>
            <person name="Hutchinson M.I."/>
            <person name="Powell A.J."/>
            <person name="Barry K."/>
            <person name="Miller A.N."/>
            <person name="Grigoriev I.V."/>
            <person name="Debuchy R."/>
            <person name="Gladieux P."/>
            <person name="Thoren M.H."/>
            <person name="Johannesson H."/>
        </authorList>
    </citation>
    <scope>NUCLEOTIDE SEQUENCE</scope>
    <source>
        <strain evidence="3">CBS 606.72</strain>
    </source>
</reference>
<proteinExistence type="predicted"/>
<feature type="chain" id="PRO_5041266485" evidence="1">
    <location>
        <begin position="25"/>
        <end position="638"/>
    </location>
</feature>
<evidence type="ECO:0000313" key="3">
    <source>
        <dbReference type="EMBL" id="KAK0612214.1"/>
    </source>
</evidence>
<dbReference type="Proteomes" id="UP001175000">
    <property type="component" value="Unassembled WGS sequence"/>
</dbReference>
<dbReference type="SUPFAM" id="SSF56112">
    <property type="entry name" value="Protein kinase-like (PK-like)"/>
    <property type="match status" value="1"/>
</dbReference>
<feature type="domain" description="Prion-inhibition and propagation HeLo" evidence="2">
    <location>
        <begin position="5"/>
        <end position="203"/>
    </location>
</feature>
<organism evidence="3 4">
    <name type="scientific">Immersiella caudata</name>
    <dbReference type="NCBI Taxonomy" id="314043"/>
    <lineage>
        <taxon>Eukaryota</taxon>
        <taxon>Fungi</taxon>
        <taxon>Dikarya</taxon>
        <taxon>Ascomycota</taxon>
        <taxon>Pezizomycotina</taxon>
        <taxon>Sordariomycetes</taxon>
        <taxon>Sordariomycetidae</taxon>
        <taxon>Sordariales</taxon>
        <taxon>Lasiosphaeriaceae</taxon>
        <taxon>Immersiella</taxon>
    </lineage>
</organism>
<comment type="caution">
    <text evidence="3">The sequence shown here is derived from an EMBL/GenBank/DDBJ whole genome shotgun (WGS) entry which is preliminary data.</text>
</comment>
<dbReference type="InterPro" id="IPR038305">
    <property type="entry name" value="HeLo_sf"/>
</dbReference>
<keyword evidence="1" id="KW-0732">Signal</keyword>
<dbReference type="PANTHER" id="PTHR37542">
    <property type="entry name" value="HELO DOMAIN-CONTAINING PROTEIN-RELATED"/>
    <property type="match status" value="1"/>
</dbReference>
<dbReference type="AlphaFoldDB" id="A0AA39TM18"/>
<dbReference type="Gene3D" id="1.20.120.1020">
    <property type="entry name" value="Prion-inhibition and propagation, HeLo domain"/>
    <property type="match status" value="1"/>
</dbReference>
<dbReference type="InterPro" id="IPR029498">
    <property type="entry name" value="HeLo_dom"/>
</dbReference>
<feature type="signal peptide" evidence="1">
    <location>
        <begin position="1"/>
        <end position="24"/>
    </location>
</feature>
<keyword evidence="4" id="KW-1185">Reference proteome</keyword>
<keyword evidence="3" id="KW-0034">Amyloid</keyword>
<gene>
    <name evidence="3" type="ORF">B0T14DRAFT_558900</name>
</gene>
<evidence type="ECO:0000313" key="4">
    <source>
        <dbReference type="Proteomes" id="UP001175000"/>
    </source>
</evidence>
<accession>A0AA39TM18</accession>
<dbReference type="EMBL" id="JAULSU010000007">
    <property type="protein sequence ID" value="KAK0612214.1"/>
    <property type="molecule type" value="Genomic_DNA"/>
</dbReference>